<feature type="repeat" description="ANK" evidence="3">
    <location>
        <begin position="58"/>
        <end position="90"/>
    </location>
</feature>
<feature type="repeat" description="ANK" evidence="3">
    <location>
        <begin position="129"/>
        <end position="161"/>
    </location>
</feature>
<dbReference type="PROSITE" id="PS50088">
    <property type="entry name" value="ANK_REPEAT"/>
    <property type="match status" value="2"/>
</dbReference>
<dbReference type="PROSITE" id="PS50297">
    <property type="entry name" value="ANK_REP_REGION"/>
    <property type="match status" value="1"/>
</dbReference>
<dbReference type="Pfam" id="PF12796">
    <property type="entry name" value="Ank_2"/>
    <property type="match status" value="1"/>
</dbReference>
<evidence type="ECO:0000256" key="2">
    <source>
        <dbReference type="ARBA" id="ARBA00023043"/>
    </source>
</evidence>
<dbReference type="InterPro" id="IPR036770">
    <property type="entry name" value="Ankyrin_rpt-contain_sf"/>
</dbReference>
<keyword evidence="1" id="KW-0677">Repeat</keyword>
<evidence type="ECO:0000313" key="4">
    <source>
        <dbReference type="EMBL" id="GLH71375.1"/>
    </source>
</evidence>
<dbReference type="Gene3D" id="1.25.40.20">
    <property type="entry name" value="Ankyrin repeat-containing domain"/>
    <property type="match status" value="2"/>
</dbReference>
<proteinExistence type="predicted"/>
<protein>
    <recommendedName>
        <fullName evidence="6">Ankyrin repeat domain-containing protein</fullName>
    </recommendedName>
</protein>
<keyword evidence="5" id="KW-1185">Reference proteome</keyword>
<accession>A0ABQ5QB70</accession>
<sequence>MDAPTPILAALYRHDPVEAERRAAGAELTLHEAAALGRTERLAELTAAGADLAEPAADGFTALHLACYFGQVEAAAWLLDRDVPLEVEATAARLRPLHAALATPDEAAALALARLLLPHHLEVDAAQTGGYTALHAAAERGSKALAELLLFRGAEGTLRTDDGRTAADLAEGKGHVELAEWLRTRA</sequence>
<dbReference type="Pfam" id="PF13637">
    <property type="entry name" value="Ank_4"/>
    <property type="match status" value="1"/>
</dbReference>
<evidence type="ECO:0008006" key="6">
    <source>
        <dbReference type="Google" id="ProtNLM"/>
    </source>
</evidence>
<gene>
    <name evidence="4" type="ORF">GETHPA_29090</name>
</gene>
<organism evidence="4 5">
    <name type="scientific">Geothrix rubra</name>
    <dbReference type="NCBI Taxonomy" id="2927977"/>
    <lineage>
        <taxon>Bacteria</taxon>
        <taxon>Pseudomonadati</taxon>
        <taxon>Acidobacteriota</taxon>
        <taxon>Holophagae</taxon>
        <taxon>Holophagales</taxon>
        <taxon>Holophagaceae</taxon>
        <taxon>Geothrix</taxon>
    </lineage>
</organism>
<dbReference type="EMBL" id="BSDD01000007">
    <property type="protein sequence ID" value="GLH71375.1"/>
    <property type="molecule type" value="Genomic_DNA"/>
</dbReference>
<dbReference type="SMART" id="SM00248">
    <property type="entry name" value="ANK"/>
    <property type="match status" value="4"/>
</dbReference>
<evidence type="ECO:0000313" key="5">
    <source>
        <dbReference type="Proteomes" id="UP001165089"/>
    </source>
</evidence>
<reference evidence="4 5" key="1">
    <citation type="journal article" date="2023" name="Antonie Van Leeuwenhoek">
        <title>Mesoterricola silvestris gen. nov., sp. nov., Mesoterricola sediminis sp. nov., Geothrix oryzae sp. nov., Geothrix edaphica sp. nov., Geothrix rubra sp. nov., and Geothrix limicola sp. nov., six novel members of Acidobacteriota isolated from soils.</title>
        <authorList>
            <person name="Itoh H."/>
            <person name="Sugisawa Y."/>
            <person name="Mise K."/>
            <person name="Xu Z."/>
            <person name="Kuniyasu M."/>
            <person name="Ushijima N."/>
            <person name="Kawano K."/>
            <person name="Kobayashi E."/>
            <person name="Shiratori Y."/>
            <person name="Masuda Y."/>
            <person name="Senoo K."/>
        </authorList>
    </citation>
    <scope>NUCLEOTIDE SEQUENCE [LARGE SCALE GENOMIC DNA]</scope>
    <source>
        <strain evidence="4 5">Red803</strain>
    </source>
</reference>
<name>A0ABQ5QB70_9BACT</name>
<keyword evidence="2 3" id="KW-0040">ANK repeat</keyword>
<evidence type="ECO:0000256" key="3">
    <source>
        <dbReference type="PROSITE-ProRule" id="PRU00023"/>
    </source>
</evidence>
<dbReference type="InterPro" id="IPR002110">
    <property type="entry name" value="Ankyrin_rpt"/>
</dbReference>
<comment type="caution">
    <text evidence="4">The sequence shown here is derived from an EMBL/GenBank/DDBJ whole genome shotgun (WGS) entry which is preliminary data.</text>
</comment>
<dbReference type="PANTHER" id="PTHR24201">
    <property type="entry name" value="ANK_REP_REGION DOMAIN-CONTAINING PROTEIN"/>
    <property type="match status" value="1"/>
</dbReference>
<dbReference type="Proteomes" id="UP001165089">
    <property type="component" value="Unassembled WGS sequence"/>
</dbReference>
<dbReference type="InterPro" id="IPR050776">
    <property type="entry name" value="Ank_Repeat/CDKN_Inhibitor"/>
</dbReference>
<evidence type="ECO:0000256" key="1">
    <source>
        <dbReference type="ARBA" id="ARBA00022737"/>
    </source>
</evidence>
<dbReference type="SUPFAM" id="SSF48403">
    <property type="entry name" value="Ankyrin repeat"/>
    <property type="match status" value="1"/>
</dbReference>